<evidence type="ECO:0000313" key="3">
    <source>
        <dbReference type="Proteomes" id="UP000299102"/>
    </source>
</evidence>
<keyword evidence="3" id="KW-1185">Reference proteome</keyword>
<evidence type="ECO:0000313" key="2">
    <source>
        <dbReference type="EMBL" id="GBP42933.1"/>
    </source>
</evidence>
<dbReference type="Proteomes" id="UP000299102">
    <property type="component" value="Unassembled WGS sequence"/>
</dbReference>
<keyword evidence="1" id="KW-0732">Signal</keyword>
<organism evidence="2 3">
    <name type="scientific">Eumeta variegata</name>
    <name type="common">Bagworm moth</name>
    <name type="synonym">Eumeta japonica</name>
    <dbReference type="NCBI Taxonomy" id="151549"/>
    <lineage>
        <taxon>Eukaryota</taxon>
        <taxon>Metazoa</taxon>
        <taxon>Ecdysozoa</taxon>
        <taxon>Arthropoda</taxon>
        <taxon>Hexapoda</taxon>
        <taxon>Insecta</taxon>
        <taxon>Pterygota</taxon>
        <taxon>Neoptera</taxon>
        <taxon>Endopterygota</taxon>
        <taxon>Lepidoptera</taxon>
        <taxon>Glossata</taxon>
        <taxon>Ditrysia</taxon>
        <taxon>Tineoidea</taxon>
        <taxon>Psychidae</taxon>
        <taxon>Oiketicinae</taxon>
        <taxon>Eumeta</taxon>
    </lineage>
</organism>
<comment type="caution">
    <text evidence="2">The sequence shown here is derived from an EMBL/GenBank/DDBJ whole genome shotgun (WGS) entry which is preliminary data.</text>
</comment>
<evidence type="ECO:0008006" key="4">
    <source>
        <dbReference type="Google" id="ProtNLM"/>
    </source>
</evidence>
<name>A0A4C1VW04_EUMVA</name>
<dbReference type="EMBL" id="BGZK01000426">
    <property type="protein sequence ID" value="GBP42933.1"/>
    <property type="molecule type" value="Genomic_DNA"/>
</dbReference>
<protein>
    <recommendedName>
        <fullName evidence="4">Chitin-binding type-2 domain-containing protein</fullName>
    </recommendedName>
</protein>
<gene>
    <name evidence="2" type="ORF">EVAR_87313_1</name>
</gene>
<feature type="signal peptide" evidence="1">
    <location>
        <begin position="1"/>
        <end position="18"/>
    </location>
</feature>
<dbReference type="AlphaFoldDB" id="A0A4C1VW04"/>
<evidence type="ECO:0000256" key="1">
    <source>
        <dbReference type="SAM" id="SignalP"/>
    </source>
</evidence>
<proteinExistence type="predicted"/>
<reference evidence="2 3" key="1">
    <citation type="journal article" date="2019" name="Commun. Biol.">
        <title>The bagworm genome reveals a unique fibroin gene that provides high tensile strength.</title>
        <authorList>
            <person name="Kono N."/>
            <person name="Nakamura H."/>
            <person name="Ohtoshi R."/>
            <person name="Tomita M."/>
            <person name="Numata K."/>
            <person name="Arakawa K."/>
        </authorList>
    </citation>
    <scope>NUCLEOTIDE SEQUENCE [LARGE SCALE GENOMIC DNA]</scope>
</reference>
<feature type="chain" id="PRO_5020024574" description="Chitin-binding type-2 domain-containing protein" evidence="1">
    <location>
        <begin position="19"/>
        <end position="301"/>
    </location>
</feature>
<accession>A0A4C1VW04</accession>
<sequence length="301" mass="33346">MRTKVLLLLLIACTLCAAMPIDEPAPCQFSWTNDSSNTTYSCKTTGPKCIPKYPQSYVSGEPLIPTLRIEKDGRNCDLCLPSCCEAGTVHPPPTGSGPVECEDFIQTFGFHVARPTLPRCPELVERNGTSYLCTHTDSVCRPEHSHVQYHFLVKYVSLTSVLHEQAACTLCLPSCCREIPSGSISDNTASDKCVDYIELMGVKVNKVDAVNNWIRQTSHGLIFLGPVGPYHHIKSLLVNDDEDQEFICNFEIINDMTYTECYKKYFIGDALAYVPCPPSDKFTVGMCVPVKDIAKMMSKAP</sequence>